<dbReference type="EMBL" id="JGYG01000005">
    <property type="protein sequence ID" value="KFI29640.1"/>
    <property type="molecule type" value="Genomic_DNA"/>
</dbReference>
<evidence type="ECO:0000313" key="2">
    <source>
        <dbReference type="Proteomes" id="UP000028826"/>
    </source>
</evidence>
<evidence type="ECO:0000313" key="1">
    <source>
        <dbReference type="EMBL" id="KFI29640.1"/>
    </source>
</evidence>
<comment type="caution">
    <text evidence="1">The sequence shown here is derived from an EMBL/GenBank/DDBJ whole genome shotgun (WGS) entry which is preliminary data.</text>
</comment>
<protein>
    <submittedName>
        <fullName evidence="1">Uncharacterized protein</fullName>
    </submittedName>
</protein>
<organism evidence="1 2">
    <name type="scientific">Haematobacter massiliensis</name>
    <dbReference type="NCBI Taxonomy" id="195105"/>
    <lineage>
        <taxon>Bacteria</taxon>
        <taxon>Pseudomonadati</taxon>
        <taxon>Pseudomonadota</taxon>
        <taxon>Alphaproteobacteria</taxon>
        <taxon>Rhodobacterales</taxon>
        <taxon>Paracoccaceae</taxon>
        <taxon>Haematobacter</taxon>
    </lineage>
</organism>
<accession>A0A086Y5U0</accession>
<reference evidence="1 2" key="1">
    <citation type="submission" date="2014-03" db="EMBL/GenBank/DDBJ databases">
        <title>Genome of Haematobacter massiliensis CCUG 47968.</title>
        <authorList>
            <person name="Wang D."/>
            <person name="Wang G."/>
        </authorList>
    </citation>
    <scope>NUCLEOTIDE SEQUENCE [LARGE SCALE GENOMIC DNA]</scope>
    <source>
        <strain evidence="1 2">CCUG 47968</strain>
    </source>
</reference>
<sequence length="59" mass="6646">MLIGYERSVHREVERHLETGAAANQQVRSIASALPLFFLRSNLTELRLSLTARADLYCG</sequence>
<dbReference type="AlphaFoldDB" id="A0A086Y5U0"/>
<gene>
    <name evidence="1" type="ORF">CN97_15665</name>
</gene>
<keyword evidence="2" id="KW-1185">Reference proteome</keyword>
<name>A0A086Y5U0_9RHOB</name>
<proteinExistence type="predicted"/>
<dbReference type="Proteomes" id="UP000028826">
    <property type="component" value="Unassembled WGS sequence"/>
</dbReference>